<dbReference type="HOGENOM" id="CLU_012893_6_0_4"/>
<dbReference type="EMBL" id="ATCF01000030">
    <property type="protein sequence ID" value="EPD97860.1"/>
    <property type="molecule type" value="Genomic_DNA"/>
</dbReference>
<name>S3BEX6_9BURK</name>
<proteinExistence type="predicted"/>
<organism evidence="3 4">
    <name type="scientific">Sutterella wadsworthensis HGA0223</name>
    <dbReference type="NCBI Taxonomy" id="1203554"/>
    <lineage>
        <taxon>Bacteria</taxon>
        <taxon>Pseudomonadati</taxon>
        <taxon>Pseudomonadota</taxon>
        <taxon>Betaproteobacteria</taxon>
        <taxon>Burkholderiales</taxon>
        <taxon>Sutterellaceae</taxon>
        <taxon>Sutterella</taxon>
    </lineage>
</organism>
<dbReference type="eggNOG" id="COG0534">
    <property type="taxonomic scope" value="Bacteria"/>
</dbReference>
<keyword evidence="2" id="KW-1133">Transmembrane helix</keyword>
<feature type="transmembrane region" description="Helical" evidence="2">
    <location>
        <begin position="46"/>
        <end position="68"/>
    </location>
</feature>
<feature type="transmembrane region" description="Helical" evidence="2">
    <location>
        <begin position="242"/>
        <end position="265"/>
    </location>
</feature>
<feature type="transmembrane region" description="Helical" evidence="2">
    <location>
        <begin position="389"/>
        <end position="409"/>
    </location>
</feature>
<feature type="transmembrane region" description="Helical" evidence="2">
    <location>
        <begin position="89"/>
        <end position="112"/>
    </location>
</feature>
<dbReference type="CDD" id="cd13131">
    <property type="entry name" value="MATE_NorM_like"/>
    <property type="match status" value="1"/>
</dbReference>
<accession>S3BEX6</accession>
<dbReference type="AlphaFoldDB" id="S3BEX6"/>
<feature type="transmembrane region" description="Helical" evidence="2">
    <location>
        <begin position="322"/>
        <end position="345"/>
    </location>
</feature>
<evidence type="ECO:0000313" key="3">
    <source>
        <dbReference type="EMBL" id="EPD97860.1"/>
    </source>
</evidence>
<dbReference type="InterPro" id="IPR050222">
    <property type="entry name" value="MATE_MdtK"/>
</dbReference>
<dbReference type="RefSeq" id="WP_016475078.1">
    <property type="nucleotide sequence ID" value="NZ_KE150481.1"/>
</dbReference>
<sequence length="475" mass="50753">MTTLLPPDISLKALLKLAGPIFVANVAIIGSGTIDTIMGGQLGKEHLAAIALGISATISVLMGLVGILQGLSPIAGHHFGARRPREIGIDVAQAFWLVIFLSMIGVPLLAATDFWTDLGGVTGEVKRMAADYLFWTAMALPGSMAARVFIAVNAAVSRPKITMWVSLGMLVLKVPLNAIFMYGLLGFPAMGGGGAGVSFFVLTYVSLFAYWIIWRKSAYFLPMHSNGFVRPQYQRLKELLKVGVPMGICTFFEVSSFTLMAIFVSRLGPAVISAHQIVANLTSLCYMVPLSAGIASSVLIAQSLGAGWPAVAEIAMKRTLRLTLSIAVLASLVLYLFRGAIIWLYTSEPPVHDLAASLLLFGCFYHVFDAMQSVSSFALRGYRVTFAPMLIYGVLLWGVGLGLGYFFAFGGEWAGGPYGAYGFWGATAAGLFLTGIALFVMAFWVARSFSKDEKHSSAEVAAAIEAARGKQVMPA</sequence>
<feature type="transmembrane region" description="Helical" evidence="2">
    <location>
        <begin position="164"/>
        <end position="185"/>
    </location>
</feature>
<dbReference type="PATRIC" id="fig|1203554.3.peg.2081"/>
<keyword evidence="1" id="KW-0813">Transport</keyword>
<feature type="transmembrane region" description="Helical" evidence="2">
    <location>
        <begin position="351"/>
        <end position="368"/>
    </location>
</feature>
<feature type="transmembrane region" description="Helical" evidence="2">
    <location>
        <begin position="191"/>
        <end position="213"/>
    </location>
</feature>
<gene>
    <name evidence="3" type="ORF">HMPREF1476_02001</name>
</gene>
<feature type="transmembrane region" description="Helical" evidence="2">
    <location>
        <begin position="14"/>
        <end position="34"/>
    </location>
</feature>
<dbReference type="GO" id="GO:0042910">
    <property type="term" value="F:xenobiotic transmembrane transporter activity"/>
    <property type="evidence" value="ECO:0007669"/>
    <property type="project" value="InterPro"/>
</dbReference>
<dbReference type="Proteomes" id="UP000014400">
    <property type="component" value="Unassembled WGS sequence"/>
</dbReference>
<feature type="transmembrane region" description="Helical" evidence="2">
    <location>
        <begin position="421"/>
        <end position="446"/>
    </location>
</feature>
<dbReference type="STRING" id="1203554.HMPREF1476_02001"/>
<keyword evidence="2" id="KW-0812">Transmembrane</keyword>
<dbReference type="GO" id="GO:0005886">
    <property type="term" value="C:plasma membrane"/>
    <property type="evidence" value="ECO:0007669"/>
    <property type="project" value="TreeGrafter"/>
</dbReference>
<feature type="transmembrane region" description="Helical" evidence="2">
    <location>
        <begin position="277"/>
        <end position="301"/>
    </location>
</feature>
<dbReference type="NCBIfam" id="TIGR00797">
    <property type="entry name" value="matE"/>
    <property type="match status" value="1"/>
</dbReference>
<keyword evidence="2" id="KW-0472">Membrane</keyword>
<evidence type="ECO:0000256" key="1">
    <source>
        <dbReference type="ARBA" id="ARBA00022448"/>
    </source>
</evidence>
<evidence type="ECO:0000256" key="2">
    <source>
        <dbReference type="SAM" id="Phobius"/>
    </source>
</evidence>
<feature type="transmembrane region" description="Helical" evidence="2">
    <location>
        <begin position="132"/>
        <end position="152"/>
    </location>
</feature>
<protein>
    <submittedName>
        <fullName evidence="3">MATE efflux family protein</fullName>
    </submittedName>
</protein>
<dbReference type="GO" id="GO:0015297">
    <property type="term" value="F:antiporter activity"/>
    <property type="evidence" value="ECO:0007669"/>
    <property type="project" value="InterPro"/>
</dbReference>
<dbReference type="PANTHER" id="PTHR43298">
    <property type="entry name" value="MULTIDRUG RESISTANCE PROTEIN NORM-RELATED"/>
    <property type="match status" value="1"/>
</dbReference>
<dbReference type="InterPro" id="IPR002528">
    <property type="entry name" value="MATE_fam"/>
</dbReference>
<dbReference type="Pfam" id="PF01554">
    <property type="entry name" value="MatE"/>
    <property type="match status" value="2"/>
</dbReference>
<reference evidence="3 4" key="1">
    <citation type="submission" date="2013-04" db="EMBL/GenBank/DDBJ databases">
        <title>The Genome Sequence of Sutterella wadsworthensis HGA0223.</title>
        <authorList>
            <consortium name="The Broad Institute Genomics Platform"/>
            <person name="Earl A."/>
            <person name="Ward D."/>
            <person name="Feldgarden M."/>
            <person name="Gevers D."/>
            <person name="Schmidt T.M."/>
            <person name="Dover J."/>
            <person name="Dai D."/>
            <person name="Walker B."/>
            <person name="Young S."/>
            <person name="Zeng Q."/>
            <person name="Gargeya S."/>
            <person name="Fitzgerald M."/>
            <person name="Haas B."/>
            <person name="Abouelleil A."/>
            <person name="Allen A.W."/>
            <person name="Alvarado L."/>
            <person name="Arachchi H.M."/>
            <person name="Berlin A.M."/>
            <person name="Chapman S.B."/>
            <person name="Gainer-Dewar J."/>
            <person name="Goldberg J."/>
            <person name="Griggs A."/>
            <person name="Gujja S."/>
            <person name="Hansen M."/>
            <person name="Howarth C."/>
            <person name="Imamovic A."/>
            <person name="Ireland A."/>
            <person name="Larimer J."/>
            <person name="McCowan C."/>
            <person name="Murphy C."/>
            <person name="Pearson M."/>
            <person name="Poon T.W."/>
            <person name="Priest M."/>
            <person name="Roberts A."/>
            <person name="Saif S."/>
            <person name="Shea T."/>
            <person name="Sisk P."/>
            <person name="Sykes S."/>
            <person name="Wortman J."/>
            <person name="Nusbaum C."/>
            <person name="Birren B."/>
        </authorList>
    </citation>
    <scope>NUCLEOTIDE SEQUENCE [LARGE SCALE GENOMIC DNA]</scope>
    <source>
        <strain evidence="3 4">HGA0223</strain>
    </source>
</reference>
<evidence type="ECO:0000313" key="4">
    <source>
        <dbReference type="Proteomes" id="UP000014400"/>
    </source>
</evidence>
<keyword evidence="4" id="KW-1185">Reference proteome</keyword>
<dbReference type="PANTHER" id="PTHR43298:SF2">
    <property type="entry name" value="FMN_FAD EXPORTER YEEO-RELATED"/>
    <property type="match status" value="1"/>
</dbReference>
<comment type="caution">
    <text evidence="3">The sequence shown here is derived from an EMBL/GenBank/DDBJ whole genome shotgun (WGS) entry which is preliminary data.</text>
</comment>